<dbReference type="PROSITE" id="PS00198">
    <property type="entry name" value="4FE4S_FER_1"/>
    <property type="match status" value="2"/>
</dbReference>
<evidence type="ECO:0000256" key="3">
    <source>
        <dbReference type="ARBA" id="ARBA00023014"/>
    </source>
</evidence>
<proteinExistence type="predicted"/>
<dbReference type="SUPFAM" id="SSF54862">
    <property type="entry name" value="4Fe-4S ferredoxins"/>
    <property type="match status" value="1"/>
</dbReference>
<evidence type="ECO:0000259" key="4">
    <source>
        <dbReference type="PROSITE" id="PS51379"/>
    </source>
</evidence>
<dbReference type="GO" id="GO:0051536">
    <property type="term" value="F:iron-sulfur cluster binding"/>
    <property type="evidence" value="ECO:0007669"/>
    <property type="project" value="UniProtKB-KW"/>
</dbReference>
<protein>
    <submittedName>
        <fullName evidence="5">2-oxoglutarate ferredoxin oxidoreductase subunit delta</fullName>
    </submittedName>
</protein>
<evidence type="ECO:0000313" key="6">
    <source>
        <dbReference type="Proteomes" id="UP000242850"/>
    </source>
</evidence>
<dbReference type="PROSITE" id="PS51379">
    <property type="entry name" value="4FE4S_FER_2"/>
    <property type="match status" value="2"/>
</dbReference>
<dbReference type="AlphaFoldDB" id="A0A1H5TJ04"/>
<dbReference type="PANTHER" id="PTHR43122:SF2">
    <property type="entry name" value="FERREDOXIN SUBUNIT OF PYRUVATE:FLAVODOXIN OXIDOREDUCTASE"/>
    <property type="match status" value="1"/>
</dbReference>
<dbReference type="PANTHER" id="PTHR43122">
    <property type="entry name" value="FERREDOXIN SUBUNIT OF PYRUVATE:FLAVODOXIN OXIDOREDUCTASE-RELATED"/>
    <property type="match status" value="1"/>
</dbReference>
<dbReference type="GO" id="GO:0046872">
    <property type="term" value="F:metal ion binding"/>
    <property type="evidence" value="ECO:0007669"/>
    <property type="project" value="UniProtKB-KW"/>
</dbReference>
<evidence type="ECO:0000313" key="5">
    <source>
        <dbReference type="EMBL" id="SEF62743.1"/>
    </source>
</evidence>
<evidence type="ECO:0000256" key="1">
    <source>
        <dbReference type="ARBA" id="ARBA00022723"/>
    </source>
</evidence>
<dbReference type="OrthoDB" id="9804603at2"/>
<sequence>MGRVTFREDRCKGCGLCIEVCPVKIIEFSEKLNTKGYHPATVKDENMSKCVACASCARICPDVVITVEK</sequence>
<accession>A0A1H5TJ04</accession>
<dbReference type="Gene3D" id="3.30.70.20">
    <property type="match status" value="1"/>
</dbReference>
<keyword evidence="1" id="KW-0479">Metal-binding</keyword>
<feature type="domain" description="4Fe-4S ferredoxin-type" evidence="4">
    <location>
        <begin position="2"/>
        <end position="31"/>
    </location>
</feature>
<dbReference type="InterPro" id="IPR017896">
    <property type="entry name" value="4Fe4S_Fe-S-bd"/>
</dbReference>
<keyword evidence="3" id="KW-0411">Iron-sulfur</keyword>
<feature type="domain" description="4Fe-4S ferredoxin-type" evidence="4">
    <location>
        <begin position="38"/>
        <end position="69"/>
    </location>
</feature>
<keyword evidence="2" id="KW-0408">Iron</keyword>
<dbReference type="Pfam" id="PF12838">
    <property type="entry name" value="Fer4_7"/>
    <property type="match status" value="1"/>
</dbReference>
<keyword evidence="6" id="KW-1185">Reference proteome</keyword>
<evidence type="ECO:0000256" key="2">
    <source>
        <dbReference type="ARBA" id="ARBA00023004"/>
    </source>
</evidence>
<dbReference type="RefSeq" id="WP_103895641.1">
    <property type="nucleotide sequence ID" value="NZ_FNUK01000006.1"/>
</dbReference>
<dbReference type="Gene3D" id="3.30.70.3270">
    <property type="match status" value="1"/>
</dbReference>
<organism evidence="5 6">
    <name type="scientific">Caloramator fervidus</name>
    <dbReference type="NCBI Taxonomy" id="29344"/>
    <lineage>
        <taxon>Bacteria</taxon>
        <taxon>Bacillati</taxon>
        <taxon>Bacillota</taxon>
        <taxon>Clostridia</taxon>
        <taxon>Eubacteriales</taxon>
        <taxon>Clostridiaceae</taxon>
        <taxon>Caloramator</taxon>
    </lineage>
</organism>
<dbReference type="Proteomes" id="UP000242850">
    <property type="component" value="Unassembled WGS sequence"/>
</dbReference>
<name>A0A1H5TJ04_9CLOT</name>
<gene>
    <name evidence="5" type="ORF">SAMN05660865_00636</name>
</gene>
<reference evidence="6" key="1">
    <citation type="submission" date="2016-10" db="EMBL/GenBank/DDBJ databases">
        <authorList>
            <person name="Varghese N."/>
            <person name="Submissions S."/>
        </authorList>
    </citation>
    <scope>NUCLEOTIDE SEQUENCE [LARGE SCALE GENOMIC DNA]</scope>
    <source>
        <strain evidence="6">DSM 5463</strain>
    </source>
</reference>
<dbReference type="InterPro" id="IPR017900">
    <property type="entry name" value="4Fe4S_Fe_S_CS"/>
</dbReference>
<dbReference type="EMBL" id="FNUK01000006">
    <property type="protein sequence ID" value="SEF62743.1"/>
    <property type="molecule type" value="Genomic_DNA"/>
</dbReference>